<dbReference type="InterPro" id="IPR001296">
    <property type="entry name" value="Glyco_trans_1"/>
</dbReference>
<dbReference type="Gene3D" id="3.40.50.2000">
    <property type="entry name" value="Glycogen Phosphorylase B"/>
    <property type="match status" value="2"/>
</dbReference>
<gene>
    <name evidence="3" type="ORF">CIG75_12585</name>
</gene>
<dbReference type="Pfam" id="PF13439">
    <property type="entry name" value="Glyco_transf_4"/>
    <property type="match status" value="1"/>
</dbReference>
<dbReference type="EMBL" id="CP022657">
    <property type="protein sequence ID" value="ASS75737.1"/>
    <property type="molecule type" value="Genomic_DNA"/>
</dbReference>
<proteinExistence type="predicted"/>
<dbReference type="InterPro" id="IPR050194">
    <property type="entry name" value="Glycosyltransferase_grp1"/>
</dbReference>
<feature type="domain" description="Glycosyl transferase family 1" evidence="1">
    <location>
        <begin position="183"/>
        <end position="355"/>
    </location>
</feature>
<dbReference type="Proteomes" id="UP000214688">
    <property type="component" value="Chromosome"/>
</dbReference>
<evidence type="ECO:0000313" key="3">
    <source>
        <dbReference type="EMBL" id="ASS75737.1"/>
    </source>
</evidence>
<dbReference type="AlphaFoldDB" id="A0A223D2Y2"/>
<dbReference type="PANTHER" id="PTHR45947:SF3">
    <property type="entry name" value="SULFOQUINOVOSYL TRANSFERASE SQD2"/>
    <property type="match status" value="1"/>
</dbReference>
<organism evidence="3 4">
    <name type="scientific">Tumebacillus algifaecis</name>
    <dbReference type="NCBI Taxonomy" id="1214604"/>
    <lineage>
        <taxon>Bacteria</taxon>
        <taxon>Bacillati</taxon>
        <taxon>Bacillota</taxon>
        <taxon>Bacilli</taxon>
        <taxon>Bacillales</taxon>
        <taxon>Alicyclobacillaceae</taxon>
        <taxon>Tumebacillus</taxon>
    </lineage>
</organism>
<protein>
    <recommendedName>
        <fullName evidence="5">Glycosyl transferase family 1 domain-containing protein</fullName>
    </recommendedName>
</protein>
<dbReference type="InterPro" id="IPR028098">
    <property type="entry name" value="Glyco_trans_4-like_N"/>
</dbReference>
<dbReference type="OrthoDB" id="139410at2"/>
<sequence length="378" mass="42265">MTISCIAPGNFPFPPAACTSVEIYLWHLATQLARTEPVLLYGVGESPAQPNAPIQLTTRTFPAIDSKSYRHFLRKDLKQTPTPDLFHIENSIPLLLHIKKIKPRIPLLLNLHSNVLIQNFSAITIRHVFHRVDALVVNSEFLKNDLLDRYPFLQPAKVNVIHPGVDLQQFPSRFSTEGAARRAELRARYHISNDQNIVLTIGRFIPRKGIVQVIDAFRSVLKTHPNSELWIIGGHPHANNNAFHAQVRDKISGLPVRFFGFLPQSSLSDFYVAADLFVCASQLPEAFGLVNLEASAAGIPVLASAKWGLCESVAQNVSGRLVEAYTDPCAIAEEINALLSNKELCQQYGANGRRRVEEQFSWPKTSQAFRSLYSRIMT</sequence>
<dbReference type="Pfam" id="PF00534">
    <property type="entry name" value="Glycos_transf_1"/>
    <property type="match status" value="1"/>
</dbReference>
<name>A0A223D2Y2_9BACL</name>
<feature type="domain" description="Glycosyltransferase subfamily 4-like N-terminal" evidence="2">
    <location>
        <begin position="21"/>
        <end position="168"/>
    </location>
</feature>
<evidence type="ECO:0000313" key="4">
    <source>
        <dbReference type="Proteomes" id="UP000214688"/>
    </source>
</evidence>
<evidence type="ECO:0008006" key="5">
    <source>
        <dbReference type="Google" id="ProtNLM"/>
    </source>
</evidence>
<dbReference type="PANTHER" id="PTHR45947">
    <property type="entry name" value="SULFOQUINOVOSYL TRANSFERASE SQD2"/>
    <property type="match status" value="1"/>
</dbReference>
<evidence type="ECO:0000259" key="1">
    <source>
        <dbReference type="Pfam" id="PF00534"/>
    </source>
</evidence>
<accession>A0A223D2Y2</accession>
<dbReference type="KEGG" id="tab:CIG75_12585"/>
<evidence type="ECO:0000259" key="2">
    <source>
        <dbReference type="Pfam" id="PF13439"/>
    </source>
</evidence>
<dbReference type="RefSeq" id="WP_094236978.1">
    <property type="nucleotide sequence ID" value="NZ_CP022657.1"/>
</dbReference>
<keyword evidence="4" id="KW-1185">Reference proteome</keyword>
<dbReference type="CDD" id="cd03801">
    <property type="entry name" value="GT4_PimA-like"/>
    <property type="match status" value="1"/>
</dbReference>
<dbReference type="SUPFAM" id="SSF53756">
    <property type="entry name" value="UDP-Glycosyltransferase/glycogen phosphorylase"/>
    <property type="match status" value="1"/>
</dbReference>
<dbReference type="GO" id="GO:0016757">
    <property type="term" value="F:glycosyltransferase activity"/>
    <property type="evidence" value="ECO:0007669"/>
    <property type="project" value="InterPro"/>
</dbReference>
<reference evidence="3 4" key="1">
    <citation type="journal article" date="2015" name="Int. J. Syst. Evol. Microbiol.">
        <title>Tumebacillus algifaecis sp. nov., isolated from decomposing algal scum.</title>
        <authorList>
            <person name="Wu Y.F."/>
            <person name="Zhang B."/>
            <person name="Xing P."/>
            <person name="Wu Q.L."/>
            <person name="Liu S.J."/>
        </authorList>
    </citation>
    <scope>NUCLEOTIDE SEQUENCE [LARGE SCALE GENOMIC DNA]</scope>
    <source>
        <strain evidence="3 4">THMBR28</strain>
    </source>
</reference>